<reference evidence="1 2" key="1">
    <citation type="submission" date="2019-04" db="EMBL/GenBank/DDBJ databases">
        <title>Sulfurimonas crateris sp. nov. a facultative anaerobic sulfur-oxidizing chemolithautotrophic bacterium isolated from a terrestrial mud vulcano.</title>
        <authorList>
            <person name="Ratnikova N.M."/>
            <person name="Slobodkin A.I."/>
            <person name="Merkel A.Y."/>
            <person name="Novikov A."/>
            <person name="Bonch-Osmolovskaya E.A."/>
            <person name="Slobodkina G.B."/>
        </authorList>
    </citation>
    <scope>NUCLEOTIDE SEQUENCE [LARGE SCALE GENOMIC DNA]</scope>
    <source>
        <strain evidence="1 2">SN118</strain>
    </source>
</reference>
<dbReference type="OrthoDB" id="5334719at2"/>
<organism evidence="1 2">
    <name type="scientific">Sulfurimonas crateris</name>
    <dbReference type="NCBI Taxonomy" id="2574727"/>
    <lineage>
        <taxon>Bacteria</taxon>
        <taxon>Pseudomonadati</taxon>
        <taxon>Campylobacterota</taxon>
        <taxon>Epsilonproteobacteria</taxon>
        <taxon>Campylobacterales</taxon>
        <taxon>Sulfurimonadaceae</taxon>
        <taxon>Sulfurimonas</taxon>
    </lineage>
</organism>
<comment type="caution">
    <text evidence="1">The sequence shown here is derived from an EMBL/GenBank/DDBJ whole genome shotgun (WGS) entry which is preliminary data.</text>
</comment>
<dbReference type="AlphaFoldDB" id="A0A4U2Z7L4"/>
<evidence type="ECO:0008006" key="3">
    <source>
        <dbReference type="Google" id="ProtNLM"/>
    </source>
</evidence>
<evidence type="ECO:0000313" key="1">
    <source>
        <dbReference type="EMBL" id="TKI69865.1"/>
    </source>
</evidence>
<dbReference type="PROSITE" id="PS51257">
    <property type="entry name" value="PROKAR_LIPOPROTEIN"/>
    <property type="match status" value="1"/>
</dbReference>
<keyword evidence="2" id="KW-1185">Reference proteome</keyword>
<dbReference type="Proteomes" id="UP000309561">
    <property type="component" value="Unassembled WGS sequence"/>
</dbReference>
<evidence type="ECO:0000313" key="2">
    <source>
        <dbReference type="Proteomes" id="UP000309561"/>
    </source>
</evidence>
<name>A0A4U2Z7L4_9BACT</name>
<dbReference type="EMBL" id="SZPX01000003">
    <property type="protein sequence ID" value="TKI69865.1"/>
    <property type="molecule type" value="Genomic_DNA"/>
</dbReference>
<dbReference type="RefSeq" id="WP_137012700.1">
    <property type="nucleotide sequence ID" value="NZ_SZPX01000003.1"/>
</dbReference>
<gene>
    <name evidence="1" type="ORF">FCU45_04440</name>
</gene>
<protein>
    <recommendedName>
        <fullName evidence="3">Lipoprotein</fullName>
    </recommendedName>
</protein>
<proteinExistence type="predicted"/>
<sequence length="164" mass="18831">MKTFLTILTFLTIFSGCSSKDAFFGFDMDQSQKLSASSLQSSKIVSKNAEVKGTISVIYLNEVYPKSFNGHGYFYIFIFTKEPKKLYDPKEPSESDMKLKLNSELPIKVERLATENRFSHLVDTKNEWNQYYLVAFNPSETIELIVEDFEDSNSVAAVIKYKKE</sequence>
<accession>A0A4U2Z7L4</accession>